<evidence type="ECO:0000313" key="2">
    <source>
        <dbReference type="EMBL" id="CAA9415563.1"/>
    </source>
</evidence>
<feature type="region of interest" description="Disordered" evidence="1">
    <location>
        <begin position="58"/>
        <end position="81"/>
    </location>
</feature>
<gene>
    <name evidence="2" type="ORF">AVDCRST_MAG35-1687</name>
</gene>
<proteinExistence type="predicted"/>
<evidence type="ECO:0000256" key="1">
    <source>
        <dbReference type="SAM" id="MobiDB-lite"/>
    </source>
</evidence>
<protein>
    <submittedName>
        <fullName evidence="2">Uncharacterized protein</fullName>
    </submittedName>
</protein>
<sequence>AGGLLAREGDRRDLAAALAALLADPARGRAMGLAGRRRVEEHFDIRQRTAALEQIYDRVSASPGPPPGRRAGHRRPVLAAR</sequence>
<name>A0A6J4PGG4_9ACTN</name>
<accession>A0A6J4PGG4</accession>
<feature type="compositionally biased region" description="Basic residues" evidence="1">
    <location>
        <begin position="70"/>
        <end position="81"/>
    </location>
</feature>
<reference evidence="2" key="1">
    <citation type="submission" date="2020-02" db="EMBL/GenBank/DDBJ databases">
        <authorList>
            <person name="Meier V. D."/>
        </authorList>
    </citation>
    <scope>NUCLEOTIDE SEQUENCE</scope>
    <source>
        <strain evidence="2">AVDCRST_MAG35</strain>
    </source>
</reference>
<dbReference type="EMBL" id="CADCUY010000347">
    <property type="protein sequence ID" value="CAA9415563.1"/>
    <property type="molecule type" value="Genomic_DNA"/>
</dbReference>
<dbReference type="AlphaFoldDB" id="A0A6J4PGG4"/>
<feature type="non-terminal residue" evidence="2">
    <location>
        <position position="1"/>
    </location>
</feature>
<dbReference type="Gene3D" id="3.40.50.2000">
    <property type="entry name" value="Glycogen Phosphorylase B"/>
    <property type="match status" value="2"/>
</dbReference>
<organism evidence="2">
    <name type="scientific">uncultured Quadrisphaera sp</name>
    <dbReference type="NCBI Taxonomy" id="904978"/>
    <lineage>
        <taxon>Bacteria</taxon>
        <taxon>Bacillati</taxon>
        <taxon>Actinomycetota</taxon>
        <taxon>Actinomycetes</taxon>
        <taxon>Kineosporiales</taxon>
        <taxon>Kineosporiaceae</taxon>
        <taxon>Quadrisphaera</taxon>
        <taxon>environmental samples</taxon>
    </lineage>
</organism>
<dbReference type="SUPFAM" id="SSF53756">
    <property type="entry name" value="UDP-Glycosyltransferase/glycogen phosphorylase"/>
    <property type="match status" value="1"/>
</dbReference>